<feature type="domain" description="S1 motif" evidence="14">
    <location>
        <begin position="1343"/>
        <end position="1422"/>
    </location>
</feature>
<dbReference type="InterPro" id="IPR037027">
    <property type="entry name" value="YqgF/RNaseH-like_dom_sf"/>
</dbReference>
<evidence type="ECO:0000259" key="14">
    <source>
        <dbReference type="PROSITE" id="PS50126"/>
    </source>
</evidence>
<feature type="compositionally biased region" description="Basic and acidic residues" evidence="12">
    <location>
        <begin position="182"/>
        <end position="194"/>
    </location>
</feature>
<dbReference type="SUPFAM" id="SSF53098">
    <property type="entry name" value="Ribonuclease H-like"/>
    <property type="match status" value="1"/>
</dbReference>
<protein>
    <recommendedName>
        <fullName evidence="4">Transcription elongation factor SPT6</fullName>
    </recommendedName>
    <alternativeName>
        <fullName evidence="9">Chromatin elongation factor SPT6</fullName>
    </alternativeName>
</protein>
<dbReference type="SMART" id="SM00252">
    <property type="entry name" value="SH2"/>
    <property type="match status" value="1"/>
</dbReference>
<feature type="compositionally biased region" description="Basic and acidic residues" evidence="12">
    <location>
        <begin position="40"/>
        <end position="49"/>
    </location>
</feature>
<dbReference type="InterPro" id="IPR023323">
    <property type="entry name" value="Tex-like_dom_sf"/>
</dbReference>
<proteinExistence type="inferred from homology"/>
<dbReference type="GO" id="GO:0140673">
    <property type="term" value="P:transcription elongation-coupled chromatin remodeling"/>
    <property type="evidence" value="ECO:0007669"/>
    <property type="project" value="InterPro"/>
</dbReference>
<dbReference type="Pfam" id="PF17674">
    <property type="entry name" value="HHH_9"/>
    <property type="match status" value="1"/>
</dbReference>
<dbReference type="SUPFAM" id="SSF47781">
    <property type="entry name" value="RuvA domain 2-like"/>
    <property type="match status" value="2"/>
</dbReference>
<evidence type="ECO:0000256" key="2">
    <source>
        <dbReference type="ARBA" id="ARBA00004286"/>
    </source>
</evidence>
<dbReference type="Gene3D" id="2.40.50.140">
    <property type="entry name" value="Nucleic acid-binding proteins"/>
    <property type="match status" value="1"/>
</dbReference>
<dbReference type="InterPro" id="IPR012340">
    <property type="entry name" value="NA-bd_OB-fold"/>
</dbReference>
<feature type="domain" description="SH2" evidence="13">
    <location>
        <begin position="1487"/>
        <end position="1560"/>
    </location>
</feature>
<dbReference type="GO" id="GO:0008023">
    <property type="term" value="C:transcription elongation factor complex"/>
    <property type="evidence" value="ECO:0007669"/>
    <property type="project" value="TreeGrafter"/>
</dbReference>
<dbReference type="Gene3D" id="1.10.10.2740">
    <property type="entry name" value="Spt6, Death-like domain"/>
    <property type="match status" value="1"/>
</dbReference>
<dbReference type="CDD" id="cd09928">
    <property type="entry name" value="SH2_Cterm_SPT6_like"/>
    <property type="match status" value="1"/>
</dbReference>
<dbReference type="SUPFAM" id="SSF55550">
    <property type="entry name" value="SH2 domain"/>
    <property type="match status" value="1"/>
</dbReference>
<evidence type="ECO:0000259" key="13">
    <source>
        <dbReference type="PROSITE" id="PS50001"/>
    </source>
</evidence>
<evidence type="ECO:0000256" key="8">
    <source>
        <dbReference type="ARBA" id="ARBA00023242"/>
    </source>
</evidence>
<name>A0A316US21_9BASI</name>
<dbReference type="OrthoDB" id="995477at2759"/>
<evidence type="ECO:0000313" key="15">
    <source>
        <dbReference type="EMBL" id="PWN28109.1"/>
    </source>
</evidence>
<dbReference type="InterPro" id="IPR017072">
    <property type="entry name" value="TF_Spt6"/>
</dbReference>
<feature type="compositionally biased region" description="Basic residues" evidence="12">
    <location>
        <begin position="162"/>
        <end position="173"/>
    </location>
</feature>
<feature type="compositionally biased region" description="Pro residues" evidence="12">
    <location>
        <begin position="1747"/>
        <end position="1757"/>
    </location>
</feature>
<dbReference type="InterPro" id="IPR003029">
    <property type="entry name" value="S1_domain"/>
</dbReference>
<evidence type="ECO:0000256" key="5">
    <source>
        <dbReference type="ARBA" id="ARBA00022454"/>
    </source>
</evidence>
<dbReference type="PROSITE" id="PS50126">
    <property type="entry name" value="S1"/>
    <property type="match status" value="1"/>
</dbReference>
<dbReference type="Pfam" id="PF14632">
    <property type="entry name" value="SPT6_acidic"/>
    <property type="match status" value="1"/>
</dbReference>
<dbReference type="GO" id="GO:0031491">
    <property type="term" value="F:nucleosome binding"/>
    <property type="evidence" value="ECO:0007669"/>
    <property type="project" value="TreeGrafter"/>
</dbReference>
<dbReference type="InterPro" id="IPR032706">
    <property type="entry name" value="Spt6_HHH"/>
</dbReference>
<feature type="region of interest" description="Disordered" evidence="12">
    <location>
        <begin position="1699"/>
        <end position="1809"/>
    </location>
</feature>
<feature type="compositionally biased region" description="Acidic residues" evidence="12">
    <location>
        <begin position="82"/>
        <end position="95"/>
    </location>
</feature>
<comment type="similarity">
    <text evidence="3">Belongs to the SPT6 family.</text>
</comment>
<evidence type="ECO:0000256" key="4">
    <source>
        <dbReference type="ARBA" id="ARBA00020248"/>
    </source>
</evidence>
<gene>
    <name evidence="15" type="ORF">BDZ90DRAFT_274452</name>
</gene>
<reference evidence="15 16" key="1">
    <citation type="journal article" date="2018" name="Mol. Biol. Evol.">
        <title>Broad Genomic Sampling Reveals a Smut Pathogenic Ancestry of the Fungal Clade Ustilaginomycotina.</title>
        <authorList>
            <person name="Kijpornyongpan T."/>
            <person name="Mondo S.J."/>
            <person name="Barry K."/>
            <person name="Sandor L."/>
            <person name="Lee J."/>
            <person name="Lipzen A."/>
            <person name="Pangilinan J."/>
            <person name="LaButti K."/>
            <person name="Hainaut M."/>
            <person name="Henrissat B."/>
            <person name="Grigoriev I.V."/>
            <person name="Spatafora J.W."/>
            <person name="Aime M.C."/>
        </authorList>
    </citation>
    <scope>NUCLEOTIDE SEQUENCE [LARGE SCALE GENOMIC DNA]</scope>
    <source>
        <strain evidence="15 16">MCA 5214</strain>
    </source>
</reference>
<dbReference type="Gene3D" id="3.30.505.10">
    <property type="entry name" value="SH2 domain"/>
    <property type="match status" value="2"/>
</dbReference>
<organism evidence="15 16">
    <name type="scientific">Jaminaea rosea</name>
    <dbReference type="NCBI Taxonomy" id="1569628"/>
    <lineage>
        <taxon>Eukaryota</taxon>
        <taxon>Fungi</taxon>
        <taxon>Dikarya</taxon>
        <taxon>Basidiomycota</taxon>
        <taxon>Ustilaginomycotina</taxon>
        <taxon>Exobasidiomycetes</taxon>
        <taxon>Microstromatales</taxon>
        <taxon>Microstromatales incertae sedis</taxon>
        <taxon>Jaminaea</taxon>
    </lineage>
</organism>
<dbReference type="STRING" id="1569628.A0A316US21"/>
<evidence type="ECO:0000256" key="12">
    <source>
        <dbReference type="SAM" id="MobiDB-lite"/>
    </source>
</evidence>
<feature type="compositionally biased region" description="Acidic residues" evidence="12">
    <location>
        <begin position="257"/>
        <end position="285"/>
    </location>
</feature>
<evidence type="ECO:0000256" key="6">
    <source>
        <dbReference type="ARBA" id="ARBA00022999"/>
    </source>
</evidence>
<keyword evidence="7" id="KW-0804">Transcription</keyword>
<evidence type="ECO:0000256" key="3">
    <source>
        <dbReference type="ARBA" id="ARBA00009253"/>
    </source>
</evidence>
<dbReference type="PROSITE" id="PS50001">
    <property type="entry name" value="SH2"/>
    <property type="match status" value="1"/>
</dbReference>
<dbReference type="FunFam" id="3.30.505.10:FF:000056">
    <property type="entry name" value="Transcription elongation factor Spt6"/>
    <property type="match status" value="1"/>
</dbReference>
<dbReference type="Gene3D" id="1.10.3500.10">
    <property type="entry name" value="Tex N-terminal region-like"/>
    <property type="match status" value="1"/>
</dbReference>
<dbReference type="Pfam" id="PF14641">
    <property type="entry name" value="HTH_44"/>
    <property type="match status" value="1"/>
</dbReference>
<keyword evidence="6 11" id="KW-0727">SH2 domain</keyword>
<dbReference type="InterPro" id="IPR023319">
    <property type="entry name" value="Tex-like_HTH_dom_sf"/>
</dbReference>
<dbReference type="InterPro" id="IPR010994">
    <property type="entry name" value="RuvA_2-like"/>
</dbReference>
<keyword evidence="5" id="KW-0158">Chromosome</keyword>
<dbReference type="SUPFAM" id="SSF158832">
    <property type="entry name" value="Tex N-terminal region-like"/>
    <property type="match status" value="1"/>
</dbReference>
<dbReference type="InterPro" id="IPR042066">
    <property type="entry name" value="Spt6_death-like"/>
</dbReference>
<feature type="compositionally biased region" description="Basic residues" evidence="12">
    <location>
        <begin position="123"/>
        <end position="138"/>
    </location>
</feature>
<dbReference type="CDD" id="cd09918">
    <property type="entry name" value="SH2_Nterm_SPT6_like"/>
    <property type="match status" value="1"/>
</dbReference>
<dbReference type="GeneID" id="37030662"/>
<evidence type="ECO:0000256" key="10">
    <source>
        <dbReference type="ARBA" id="ARBA00093389"/>
    </source>
</evidence>
<dbReference type="InterPro" id="IPR035420">
    <property type="entry name" value="Spt6_SH2"/>
</dbReference>
<comment type="function">
    <text evidence="10">Histone H3-H4 chaperone that plays a role in maintenance of chromatin structure during RNA polymerase II transcription elongation thereby repressing transcription initiation from cryptic promoters. Mediates the reassembly of nucleosomes onto the promoters of at least a selected set of genes during repression; the nucleosome reassembly is essential for transcriptional repression. Essential for viability.</text>
</comment>
<dbReference type="InterPro" id="IPR035018">
    <property type="entry name" value="Spt6_SH2_C"/>
</dbReference>
<dbReference type="PANTHER" id="PTHR10145">
    <property type="entry name" value="TRANSCRIPTION ELONGATION FACTOR SPT6"/>
    <property type="match status" value="1"/>
</dbReference>
<dbReference type="Pfam" id="PF22706">
    <property type="entry name" value="Tex_central_region"/>
    <property type="match status" value="1"/>
</dbReference>
<dbReference type="GO" id="GO:0003677">
    <property type="term" value="F:DNA binding"/>
    <property type="evidence" value="ECO:0007669"/>
    <property type="project" value="InterPro"/>
</dbReference>
<dbReference type="RefSeq" id="XP_025362721.1">
    <property type="nucleotide sequence ID" value="XM_025508839.1"/>
</dbReference>
<dbReference type="Pfam" id="PF14633">
    <property type="entry name" value="SH2_2"/>
    <property type="match status" value="1"/>
</dbReference>
<feature type="compositionally biased region" description="Acidic residues" evidence="12">
    <location>
        <begin position="895"/>
        <end position="904"/>
    </location>
</feature>
<comment type="subcellular location">
    <subcellularLocation>
        <location evidence="2">Chromosome</location>
    </subcellularLocation>
    <subcellularLocation>
        <location evidence="1">Nucleus</location>
    </subcellularLocation>
</comment>
<dbReference type="InterPro" id="IPR035019">
    <property type="entry name" value="Spt6_SH2_N"/>
</dbReference>
<feature type="compositionally biased region" description="Pro residues" evidence="12">
    <location>
        <begin position="1788"/>
        <end position="1809"/>
    </location>
</feature>
<dbReference type="Gene3D" id="1.10.10.650">
    <property type="entry name" value="RuvA domain 2-like"/>
    <property type="match status" value="1"/>
</dbReference>
<dbReference type="EMBL" id="KZ819666">
    <property type="protein sequence ID" value="PWN28109.1"/>
    <property type="molecule type" value="Genomic_DNA"/>
</dbReference>
<evidence type="ECO:0000313" key="16">
    <source>
        <dbReference type="Proteomes" id="UP000245884"/>
    </source>
</evidence>
<feature type="region of interest" description="Disordered" evidence="12">
    <location>
        <begin position="888"/>
        <end position="927"/>
    </location>
</feature>
<feature type="compositionally biased region" description="Acidic residues" evidence="12">
    <location>
        <begin position="105"/>
        <end position="119"/>
    </location>
</feature>
<keyword evidence="8" id="KW-0539">Nucleus</keyword>
<feature type="compositionally biased region" description="Acidic residues" evidence="12">
    <location>
        <begin position="142"/>
        <end position="155"/>
    </location>
</feature>
<dbReference type="Pfam" id="PF14635">
    <property type="entry name" value="HHH_7"/>
    <property type="match status" value="1"/>
</dbReference>
<sequence length="1809" mass="202289">MDEDPADFPTRQFQDDEEGGGEVEQPQSPDSASEAPPQRGFEKPKRRPGDGVINDDEEDEEEDDDDGVDLMREGGNVFGSGDEGDSSEEEEDDPEEARLIAEGFIVDDTEDEEKSDDDEAEKRRKKKRRVKKLRKKKKQQQEDEDDGLDEDDLDLVAENTGRNRRQQRKRFRRGSASPEPEGSSRNRRDLARIFEDDDDDDDDRAPAPSRRMAVDDEDEDEDMPSAAEVIRRSAGQKKSGPRAGQPTSRAAPPGMYPEDDMDDFIDDDDDSDDAEAMADMDEEEKEERRREKRERKKAEKAARRAGRGRFAGGLDPNKAGIDEDAWEEINDIFGDGQDYAWAFKKGDLSEDEADQDEEMVDEDGAPLDGMGKKKVEFKDVFEPAAIQERMLTEADERVKHIDWPERFQLALPGDEGLKLLEAPIESSDLDRATLWVSSRISNRCSNEFNAPGGMFFHLRQPWLAAIRLVLEYVLFDRLEVPFLYSHRSDQLTHETTYVDPATGRPRPISYLTRRELHTVTSLAFRWKTLHGRKEAIHKTFERIAVVDDSSSLGLGVAQQAQFEVMLDRVASLEELSDLSEWLTMRYGDKMRDAQESFAHDAASGALNGSLAATGVTSFKRPSVLGRYEALKNTVISELAKRFGISSTELSENLAAGSSARRYFSDDDALAPEVLAEQFVNPEAGARSAEQALNLAKVIITREISREPMMKREIRQLFKDHAQITVRPTERGSIKIDEEHPFWNFKYLENKPVREFTSNEPPPRIPASYSGRQPAQPIASQTQYLLILQAEGDNLVNVEIELPDGVYRDFEERLYQAFASEGVSEVSQKWNALRRDVVKAALEEGLINSGRIWVREWLKEECSEWLCRTCESILDKRLDARPLESRSMIARRRFPDEDDEEDDREDGYGSKSTSVPSVLAVSHGQGDPRKDAVATVFFDAAGRFRSHATFDHLNLPTPEQQAAMDTAQQAEIAKAERRGEEPPEFLTPRQRFVNLLVRLKPDVIVVNGFSPRTVQLKQHLEALAEEAKARIIVEENFSADQTDKAAIDVTYVHDDTARLYQHSARSAAEFPELKTLQRYCVGLARYAQSPLLEFASLGDDLTAINFDAHQRLVSKDRLRTYLERSIVSCANEVGVDLNKAVGDVYYRQLLPFVCGLGPRKAKALVDAISQKLEGTVVNRRGLLDHQILSWPIFVNAAAFLQLKITASDLNLRPDRIEATEKEKLLPDVLDRTRIHPEDYKYARKMAADALNLDEEDLEGEHLSHPCALLLEDPDAGRRLRELDIDSYADVLMKKNGERKRLTLEQCTDELLRPYGDLRGPFKLPSQDEMLIILTGETPRTLDRESIVNVSVAAIAPGHIVVRLDCGMEGTINEQYLMPMELEEYAQIGQKPPKPRQLVKRDQTLKAQIIDIDKDQLRVELTAKPSHLAAAEASRLQNVAVAVDPRYWNSERAEKDKRQAEFKRQAIKNRSKISRVIKHPNFRNFKAGQAEEFLANQPRGAVLVRPSSKGNDHLAVTWKVDENVYQHLDVLELEKENEYSLGRILRVMNVTYNDLDELIVNHVNPMAKMVEMMVNHEKYKGNEQELDQYLTNWCLANPTRSTYAFGLDPRHPGCFKLGFKANRDAPIQYWPVKVLPGRFKLHQAEHLPDVASLANAFKTQYTAMAAGARGGATPAAGGATAYGGGARTPYGMASGARTPMHAGGMTPSRMAAGGMTPAGGAYGQQPPPGASVYGSGSMTPRAGGYGAQQPPPPPGPPPMAARGAAAPGPPPAFPGPPPSRPPAFGGYAHPGPPPGAPPQPPGRAPLPPPGW</sequence>
<dbReference type="Proteomes" id="UP000245884">
    <property type="component" value="Unassembled WGS sequence"/>
</dbReference>
<dbReference type="InterPro" id="IPR000980">
    <property type="entry name" value="SH2"/>
</dbReference>
<dbReference type="Gene3D" id="3.30.420.140">
    <property type="entry name" value="YqgF/RNase H-like domain"/>
    <property type="match status" value="1"/>
</dbReference>
<dbReference type="Pfam" id="PF14639">
    <property type="entry name" value="YqgF"/>
    <property type="match status" value="1"/>
</dbReference>
<accession>A0A316US21</accession>
<keyword evidence="16" id="KW-1185">Reference proteome</keyword>
<dbReference type="InterPro" id="IPR028231">
    <property type="entry name" value="Spt6_YqgF"/>
</dbReference>
<dbReference type="GO" id="GO:0034728">
    <property type="term" value="P:nucleosome organization"/>
    <property type="evidence" value="ECO:0007669"/>
    <property type="project" value="TreeGrafter"/>
</dbReference>
<dbReference type="InterPro" id="IPR049540">
    <property type="entry name" value="Spt6-like_S1"/>
</dbReference>
<dbReference type="InterPro" id="IPR036860">
    <property type="entry name" value="SH2_dom_sf"/>
</dbReference>
<dbReference type="SMART" id="SM00316">
    <property type="entry name" value="S1"/>
    <property type="match status" value="1"/>
</dbReference>
<evidence type="ECO:0000256" key="11">
    <source>
        <dbReference type="PROSITE-ProRule" id="PRU00191"/>
    </source>
</evidence>
<evidence type="ECO:0000256" key="1">
    <source>
        <dbReference type="ARBA" id="ARBA00004123"/>
    </source>
</evidence>
<evidence type="ECO:0000256" key="9">
    <source>
        <dbReference type="ARBA" id="ARBA00029871"/>
    </source>
</evidence>
<feature type="compositionally biased region" description="Acidic residues" evidence="12">
    <location>
        <begin position="53"/>
        <end position="68"/>
    </location>
</feature>
<feature type="region of interest" description="Disordered" evidence="12">
    <location>
        <begin position="1"/>
        <end position="319"/>
    </location>
</feature>
<dbReference type="PANTHER" id="PTHR10145:SF6">
    <property type="entry name" value="TRANSCRIPTION ELONGATION FACTOR SPT6"/>
    <property type="match status" value="1"/>
</dbReference>
<feature type="compositionally biased region" description="Pro residues" evidence="12">
    <location>
        <begin position="1765"/>
        <end position="1779"/>
    </location>
</feature>
<dbReference type="InterPro" id="IPR041692">
    <property type="entry name" value="HHH_9"/>
</dbReference>
<dbReference type="Gene3D" id="1.10.150.850">
    <property type="entry name" value="Spt6, helix-hairpin-helix domain"/>
    <property type="match status" value="1"/>
</dbReference>
<dbReference type="InterPro" id="IPR055179">
    <property type="entry name" value="Tex-like_central_region"/>
</dbReference>
<dbReference type="InterPro" id="IPR012337">
    <property type="entry name" value="RNaseH-like_sf"/>
</dbReference>
<dbReference type="GO" id="GO:0005694">
    <property type="term" value="C:chromosome"/>
    <property type="evidence" value="ECO:0007669"/>
    <property type="project" value="UniProtKB-SubCell"/>
</dbReference>
<dbReference type="FunFam" id="1.10.10.2740:FF:000002">
    <property type="entry name" value="Transcription elongation factor Spt6"/>
    <property type="match status" value="1"/>
</dbReference>
<dbReference type="GO" id="GO:0042393">
    <property type="term" value="F:histone binding"/>
    <property type="evidence" value="ECO:0007669"/>
    <property type="project" value="TreeGrafter"/>
</dbReference>
<evidence type="ECO:0000256" key="7">
    <source>
        <dbReference type="ARBA" id="ARBA00023163"/>
    </source>
</evidence>
<dbReference type="InterPro" id="IPR028088">
    <property type="entry name" value="Spt6_HTH_DNA-bd_dom"/>
</dbReference>
<dbReference type="Pfam" id="PF21710">
    <property type="entry name" value="Spt6_S1"/>
    <property type="match status" value="1"/>
</dbReference>
<dbReference type="InterPro" id="IPR028083">
    <property type="entry name" value="Spt6_acidic_N_dom"/>
</dbReference>